<dbReference type="PANTHER" id="PTHR35007:SF4">
    <property type="entry name" value="CONSERVED TRANSMEMBRANE PROTEIN-RELATED"/>
    <property type="match status" value="1"/>
</dbReference>
<evidence type="ECO:0000256" key="7">
    <source>
        <dbReference type="SAM" id="Phobius"/>
    </source>
</evidence>
<keyword evidence="10" id="KW-1185">Reference proteome</keyword>
<evidence type="ECO:0000256" key="3">
    <source>
        <dbReference type="ARBA" id="ARBA00022692"/>
    </source>
</evidence>
<keyword evidence="5 7" id="KW-0472">Membrane</keyword>
<feature type="domain" description="Type II secretion system protein GspF" evidence="8">
    <location>
        <begin position="679"/>
        <end position="800"/>
    </location>
</feature>
<evidence type="ECO:0000256" key="2">
    <source>
        <dbReference type="ARBA" id="ARBA00022475"/>
    </source>
</evidence>
<feature type="compositionally biased region" description="Gly residues" evidence="6">
    <location>
        <begin position="365"/>
        <end position="394"/>
    </location>
</feature>
<evidence type="ECO:0000256" key="6">
    <source>
        <dbReference type="SAM" id="MobiDB-lite"/>
    </source>
</evidence>
<evidence type="ECO:0000256" key="1">
    <source>
        <dbReference type="ARBA" id="ARBA00004651"/>
    </source>
</evidence>
<dbReference type="GO" id="GO:0005886">
    <property type="term" value="C:plasma membrane"/>
    <property type="evidence" value="ECO:0007669"/>
    <property type="project" value="UniProtKB-SubCell"/>
</dbReference>
<keyword evidence="2" id="KW-1003">Cell membrane</keyword>
<feature type="compositionally biased region" description="Gly residues" evidence="6">
    <location>
        <begin position="517"/>
        <end position="527"/>
    </location>
</feature>
<sequence length="817" mass="79917">MTANDPVAVVWAAVLCACVLLWTALDGGGTRRRARRTIGGIAAGRNPVSGFDLEPGRRLREVLAGLRTWLRGRRWAGRLGRWARAEVLCVPAGAVVAAATSSVLPLLAGVAAVPLAGRALRRRSERAAAERGAAAVGALCGALAGDLRAGRPPHAALGDAIEAAGWPGVPELSGAARLLLSAARFGGDVPQALRAAARLSEGTRGLAAVAACWQVAVDGGAGLAAALDRVAAALRSEADQRDDLRAQLAGPRSTAGLLALLPLFGVVLGAGLGARPAHILLHTATGLACLLAGALLEWAGLAWTARIISAAENGRPAARPAAPGGRSGPDRTGGSGGSGGPGGGAGGPGRADGSGGRGRPDMSGRSGGSGRPGGRDAVGGFGPLSRSGGSGGLGRVLEVGPSAHRAGPAASGACDRKAEGRPRSGPTRTTPTTQRACVPGSAGQAGLPKPGLGRSASGDPLGPRGEADRAGRGGGASWVGRVGRGEVDGAGRGGRSVADRGSWGEVDGGDRGRRGGRSGVHPGGRGGRLGRDAWREGGRVGAGDPVAAVAAVGGGWSVHSLGTVAAALVAAGGAVAVAVDGGRQRKGVGRLRAALGGSRSRHAVPEWWRQGVSGFVRRWGPPAAAGLAAGGLVGGALGVLVGLLAAAGVVRALRGRRGAADGRTAALEPDPAQLPLCADLMAACLAAGASPGEAAGAVGGCLGGALGAALIRAQAELRLGGDPVECWQRFGAVPAAREMGRCLARASTTGVAPVAEMTRLAADLRAAHGRTALAGARKAAVLATAPLGLCFLPAFLLVGVVPVVIGLAGTVLGAGGS</sequence>
<keyword evidence="4 7" id="KW-1133">Transmembrane helix</keyword>
<feature type="compositionally biased region" description="Gly residues" evidence="6">
    <location>
        <begin position="325"/>
        <end position="357"/>
    </location>
</feature>
<feature type="compositionally biased region" description="Low complexity" evidence="6">
    <location>
        <begin position="314"/>
        <end position="324"/>
    </location>
</feature>
<feature type="compositionally biased region" description="Low complexity" evidence="6">
    <location>
        <begin position="423"/>
        <end position="433"/>
    </location>
</feature>
<feature type="domain" description="Type II secretion system protein GspF" evidence="8">
    <location>
        <begin position="143"/>
        <end position="267"/>
    </location>
</feature>
<dbReference type="Proteomes" id="UP001153328">
    <property type="component" value="Unassembled WGS sequence"/>
</dbReference>
<dbReference type="AlphaFoldDB" id="A0A9W4MJ09"/>
<dbReference type="InterPro" id="IPR018076">
    <property type="entry name" value="T2SS_GspF_dom"/>
</dbReference>
<comment type="subcellular location">
    <subcellularLocation>
        <location evidence="1">Cell membrane</location>
        <topology evidence="1">Multi-pass membrane protein</topology>
    </subcellularLocation>
</comment>
<organism evidence="9 10">
    <name type="scientific">Actinacidiphila bryophytorum</name>
    <dbReference type="NCBI Taxonomy" id="1436133"/>
    <lineage>
        <taxon>Bacteria</taxon>
        <taxon>Bacillati</taxon>
        <taxon>Actinomycetota</taxon>
        <taxon>Actinomycetes</taxon>
        <taxon>Kitasatosporales</taxon>
        <taxon>Streptomycetaceae</taxon>
        <taxon>Actinacidiphila</taxon>
    </lineage>
</organism>
<gene>
    <name evidence="9" type="ORF">SBRY_50023</name>
</gene>
<protein>
    <submittedName>
        <fullName evidence="9">Flp pilus assembly protein TadB</fullName>
    </submittedName>
</protein>
<keyword evidence="3 7" id="KW-0812">Transmembrane</keyword>
<evidence type="ECO:0000259" key="8">
    <source>
        <dbReference type="Pfam" id="PF00482"/>
    </source>
</evidence>
<evidence type="ECO:0000256" key="5">
    <source>
        <dbReference type="ARBA" id="ARBA00023136"/>
    </source>
</evidence>
<feature type="transmembrane region" description="Helical" evidence="7">
    <location>
        <begin position="561"/>
        <end position="579"/>
    </location>
</feature>
<feature type="region of interest" description="Disordered" evidence="6">
    <location>
        <begin position="314"/>
        <end position="537"/>
    </location>
</feature>
<evidence type="ECO:0000256" key="4">
    <source>
        <dbReference type="ARBA" id="ARBA00022989"/>
    </source>
</evidence>
<feature type="transmembrane region" description="Helical" evidence="7">
    <location>
        <begin position="279"/>
        <end position="299"/>
    </location>
</feature>
<feature type="transmembrane region" description="Helical" evidence="7">
    <location>
        <begin position="255"/>
        <end position="273"/>
    </location>
</feature>
<comment type="caution">
    <text evidence="9">The sequence shown here is derived from an EMBL/GenBank/DDBJ whole genome shotgun (WGS) entry which is preliminary data.</text>
</comment>
<dbReference type="PANTHER" id="PTHR35007">
    <property type="entry name" value="INTEGRAL MEMBRANE PROTEIN-RELATED"/>
    <property type="match status" value="1"/>
</dbReference>
<evidence type="ECO:0000313" key="10">
    <source>
        <dbReference type="Proteomes" id="UP001153328"/>
    </source>
</evidence>
<dbReference type="EMBL" id="CAJVAX010000019">
    <property type="protein sequence ID" value="CAG7649142.1"/>
    <property type="molecule type" value="Genomic_DNA"/>
</dbReference>
<feature type="transmembrane region" description="Helical" evidence="7">
    <location>
        <begin position="623"/>
        <end position="647"/>
    </location>
</feature>
<feature type="transmembrane region" description="Helical" evidence="7">
    <location>
        <begin position="6"/>
        <end position="25"/>
    </location>
</feature>
<feature type="transmembrane region" description="Helical" evidence="7">
    <location>
        <begin position="787"/>
        <end position="812"/>
    </location>
</feature>
<accession>A0A9W4MJ09</accession>
<dbReference type="Pfam" id="PF00482">
    <property type="entry name" value="T2SSF"/>
    <property type="match status" value="2"/>
</dbReference>
<reference evidence="9" key="1">
    <citation type="submission" date="2021-06" db="EMBL/GenBank/DDBJ databases">
        <authorList>
            <person name="Arsene-Ploetze F."/>
        </authorList>
    </citation>
    <scope>NUCLEOTIDE SEQUENCE</scope>
    <source>
        <strain evidence="9">SBRY1</strain>
    </source>
</reference>
<proteinExistence type="predicted"/>
<name>A0A9W4MJ09_9ACTN</name>
<evidence type="ECO:0000313" key="9">
    <source>
        <dbReference type="EMBL" id="CAG7649142.1"/>
    </source>
</evidence>